<sequence>MANYDVVIVGAGTAGSMAAAGLANKGLKVALLDRQPKEKIGVKICGDATSGEHFRRIQPITKVDPPKNDEVIQKVKGAWLYSPDREVKLELIEEGGTGIIIDRFKLGMRILNDAIDLGAELFDESFVKEPILTNDYVTGVKYRGKDKNIHEISGKVIIDASGIIGTLRTRLDPEKTFMDLELAAKDVCNCYREIRDVETEIESPEFIRLIFDQDLFL</sequence>
<dbReference type="EMBL" id="BART01031400">
    <property type="protein sequence ID" value="GAH13980.1"/>
    <property type="molecule type" value="Genomic_DNA"/>
</dbReference>
<dbReference type="InterPro" id="IPR050407">
    <property type="entry name" value="Geranylgeranyl_reductase"/>
</dbReference>
<organism evidence="1">
    <name type="scientific">marine sediment metagenome</name>
    <dbReference type="NCBI Taxonomy" id="412755"/>
    <lineage>
        <taxon>unclassified sequences</taxon>
        <taxon>metagenomes</taxon>
        <taxon>ecological metagenomes</taxon>
    </lineage>
</organism>
<proteinExistence type="predicted"/>
<dbReference type="PANTHER" id="PTHR42685:SF18">
    <property type="entry name" value="DIGERANYLGERANYLGLYCEROPHOSPHOLIPID REDUCTASE"/>
    <property type="match status" value="1"/>
</dbReference>
<accession>X1E0R1</accession>
<dbReference type="SUPFAM" id="SSF51905">
    <property type="entry name" value="FAD/NAD(P)-binding domain"/>
    <property type="match status" value="1"/>
</dbReference>
<gene>
    <name evidence="1" type="ORF">S01H4_54548</name>
</gene>
<evidence type="ECO:0008006" key="2">
    <source>
        <dbReference type="Google" id="ProtNLM"/>
    </source>
</evidence>
<protein>
    <recommendedName>
        <fullName evidence="2">FAD-binding domain-containing protein</fullName>
    </recommendedName>
</protein>
<dbReference type="Pfam" id="PF12831">
    <property type="entry name" value="FAD_oxidored"/>
    <property type="match status" value="1"/>
</dbReference>
<evidence type="ECO:0000313" key="1">
    <source>
        <dbReference type="EMBL" id="GAH13980.1"/>
    </source>
</evidence>
<name>X1E0R1_9ZZZZ</name>
<dbReference type="PRINTS" id="PR00420">
    <property type="entry name" value="RNGMNOXGNASE"/>
</dbReference>
<dbReference type="AlphaFoldDB" id="X1E0R1"/>
<dbReference type="PANTHER" id="PTHR42685">
    <property type="entry name" value="GERANYLGERANYL DIPHOSPHATE REDUCTASE"/>
    <property type="match status" value="1"/>
</dbReference>
<comment type="caution">
    <text evidence="1">The sequence shown here is derived from an EMBL/GenBank/DDBJ whole genome shotgun (WGS) entry which is preliminary data.</text>
</comment>
<reference evidence="1" key="1">
    <citation type="journal article" date="2014" name="Front. Microbiol.">
        <title>High frequency of phylogenetically diverse reductive dehalogenase-homologous genes in deep subseafloor sedimentary metagenomes.</title>
        <authorList>
            <person name="Kawai M."/>
            <person name="Futagami T."/>
            <person name="Toyoda A."/>
            <person name="Takaki Y."/>
            <person name="Nishi S."/>
            <person name="Hori S."/>
            <person name="Arai W."/>
            <person name="Tsubouchi T."/>
            <person name="Morono Y."/>
            <person name="Uchiyama I."/>
            <person name="Ito T."/>
            <person name="Fujiyama A."/>
            <person name="Inagaki F."/>
            <person name="Takami H."/>
        </authorList>
    </citation>
    <scope>NUCLEOTIDE SEQUENCE</scope>
    <source>
        <strain evidence="1">Expedition CK06-06</strain>
    </source>
</reference>
<dbReference type="InterPro" id="IPR036188">
    <property type="entry name" value="FAD/NAD-bd_sf"/>
</dbReference>
<dbReference type="Gene3D" id="3.50.50.60">
    <property type="entry name" value="FAD/NAD(P)-binding domain"/>
    <property type="match status" value="1"/>
</dbReference>